<dbReference type="Pfam" id="PF06629">
    <property type="entry name" value="MipA"/>
    <property type="match status" value="1"/>
</dbReference>
<keyword evidence="4" id="KW-0472">Membrane</keyword>
<dbReference type="InterPro" id="IPR010583">
    <property type="entry name" value="MipA"/>
</dbReference>
<evidence type="ECO:0000256" key="4">
    <source>
        <dbReference type="ARBA" id="ARBA00023136"/>
    </source>
</evidence>
<dbReference type="PANTHER" id="PTHR38776">
    <property type="entry name" value="MLTA-INTERACTING PROTEIN-RELATED"/>
    <property type="match status" value="1"/>
</dbReference>
<name>A0A1F6U5S7_9PROT</name>
<dbReference type="GO" id="GO:0009279">
    <property type="term" value="C:cell outer membrane"/>
    <property type="evidence" value="ECO:0007669"/>
    <property type="project" value="UniProtKB-SubCell"/>
</dbReference>
<dbReference type="PANTHER" id="PTHR38776:SF1">
    <property type="entry name" value="MLTA-INTERACTING PROTEIN-RELATED"/>
    <property type="match status" value="1"/>
</dbReference>
<evidence type="ECO:0000313" key="7">
    <source>
        <dbReference type="EMBL" id="OGI52659.1"/>
    </source>
</evidence>
<comment type="subcellular location">
    <subcellularLocation>
        <location evidence="1">Cell outer membrane</location>
    </subcellularLocation>
</comment>
<sequence>MPMRQILIPSLMAFCLLAPAVRAGELPRWELGLGLAGLSIPDYRGSDEQRGYLLPLPYVQYRGEIFQIDREGAHGKLFTSERVRLELSVNAGPPARSDDNEARRGMPDIDPTVEAGPSLEIYLLRDKARDRAWSIRLPWRAVAATDLSQVDGIGWVFAPNLNYEARHFRGWGFSVAAGPLYVSEKYHDYYYDVSPVHAMATRPAYDAPGGYSGSRMTFTASRRFPDFWVGAFARYDDLSGAAFEDSPLVKKKSSFMAGVGIAWVLAEAKRP</sequence>
<evidence type="ECO:0000256" key="6">
    <source>
        <dbReference type="SAM" id="MobiDB-lite"/>
    </source>
</evidence>
<comment type="caution">
    <text evidence="7">The sequence shown here is derived from an EMBL/GenBank/DDBJ whole genome shotgun (WGS) entry which is preliminary data.</text>
</comment>
<organism evidence="7 8">
    <name type="scientific">Candidatus Muproteobacteria bacterium RIFCSPLOWO2_01_FULL_60_18</name>
    <dbReference type="NCBI Taxonomy" id="1817768"/>
    <lineage>
        <taxon>Bacteria</taxon>
        <taxon>Pseudomonadati</taxon>
        <taxon>Pseudomonadota</taxon>
        <taxon>Candidatus Muproteobacteria</taxon>
    </lineage>
</organism>
<evidence type="ECO:0000256" key="5">
    <source>
        <dbReference type="ARBA" id="ARBA00023237"/>
    </source>
</evidence>
<evidence type="ECO:0000256" key="2">
    <source>
        <dbReference type="ARBA" id="ARBA00005722"/>
    </source>
</evidence>
<evidence type="ECO:0008006" key="9">
    <source>
        <dbReference type="Google" id="ProtNLM"/>
    </source>
</evidence>
<comment type="similarity">
    <text evidence="2">Belongs to the MipA/OmpV family.</text>
</comment>
<feature type="region of interest" description="Disordered" evidence="6">
    <location>
        <begin position="90"/>
        <end position="110"/>
    </location>
</feature>
<accession>A0A1F6U5S7</accession>
<protein>
    <recommendedName>
        <fullName evidence="9">MipA/OmpV family protein</fullName>
    </recommendedName>
</protein>
<evidence type="ECO:0000256" key="1">
    <source>
        <dbReference type="ARBA" id="ARBA00004442"/>
    </source>
</evidence>
<dbReference type="AlphaFoldDB" id="A0A1F6U5S7"/>
<evidence type="ECO:0000313" key="8">
    <source>
        <dbReference type="Proteomes" id="UP000179037"/>
    </source>
</evidence>
<evidence type="ECO:0000256" key="3">
    <source>
        <dbReference type="ARBA" id="ARBA00022729"/>
    </source>
</evidence>
<keyword evidence="3" id="KW-0732">Signal</keyword>
<dbReference type="Proteomes" id="UP000179037">
    <property type="component" value="Unassembled WGS sequence"/>
</dbReference>
<keyword evidence="5" id="KW-0998">Cell outer membrane</keyword>
<gene>
    <name evidence="7" type="ORF">A3A87_10260</name>
</gene>
<feature type="compositionally biased region" description="Basic and acidic residues" evidence="6">
    <location>
        <begin position="96"/>
        <end position="107"/>
    </location>
</feature>
<dbReference type="EMBL" id="MFTC01000010">
    <property type="protein sequence ID" value="OGI52659.1"/>
    <property type="molecule type" value="Genomic_DNA"/>
</dbReference>
<proteinExistence type="inferred from homology"/>
<reference evidence="7 8" key="1">
    <citation type="journal article" date="2016" name="Nat. Commun.">
        <title>Thousands of microbial genomes shed light on interconnected biogeochemical processes in an aquifer system.</title>
        <authorList>
            <person name="Anantharaman K."/>
            <person name="Brown C.T."/>
            <person name="Hug L.A."/>
            <person name="Sharon I."/>
            <person name="Castelle C.J."/>
            <person name="Probst A.J."/>
            <person name="Thomas B.C."/>
            <person name="Singh A."/>
            <person name="Wilkins M.J."/>
            <person name="Karaoz U."/>
            <person name="Brodie E.L."/>
            <person name="Williams K.H."/>
            <person name="Hubbard S.S."/>
            <person name="Banfield J.F."/>
        </authorList>
    </citation>
    <scope>NUCLEOTIDE SEQUENCE [LARGE SCALE GENOMIC DNA]</scope>
</reference>